<organism evidence="1 2">
    <name type="scientific">Exiguobacterium antarcticum</name>
    <dbReference type="NCBI Taxonomy" id="132920"/>
    <lineage>
        <taxon>Bacteria</taxon>
        <taxon>Bacillati</taxon>
        <taxon>Bacillota</taxon>
        <taxon>Bacilli</taxon>
        <taxon>Bacillales</taxon>
        <taxon>Bacillales Family XII. Incertae Sedis</taxon>
        <taxon>Exiguobacterium</taxon>
    </lineage>
</organism>
<dbReference type="EMBL" id="JASBQV010000001">
    <property type="protein sequence ID" value="MDI3233594.1"/>
    <property type="molecule type" value="Genomic_DNA"/>
</dbReference>
<sequence>MLIIGLFLSILSFFLWYMSSNARKLNKQVLEYCNLKKYSITERFNIFIHYKKELLKFNQTYTMEFNYIKSNSSDILRCEYLTETQIRQELILDYKNHVGNFNDKNIQRKARKRIKESLYTLYVIESALLYFREHQNKAHRTIKRFEQDSLDGSEYHKLYPKLFLDRKIKLTKIIIQIDKIHNILSKEKYQIEYIISELEKCKNPTLWNIIGKVITAPVRHPVNFVTAVFNGDVKGSFTHGTRTALMLFGVGIVGDTFDVFEAVFDGIDIEGVDRALHHVDSHWVEGYTKQDGTIVDGYYRGGEGGYFRS</sequence>
<evidence type="ECO:0000313" key="2">
    <source>
        <dbReference type="Proteomes" id="UP001243286"/>
    </source>
</evidence>
<keyword evidence="2" id="KW-1185">Reference proteome</keyword>
<accession>A0ABT6QZZ0</accession>
<dbReference type="Proteomes" id="UP001243286">
    <property type="component" value="Unassembled WGS sequence"/>
</dbReference>
<name>A0ABT6QZZ0_9BACL</name>
<protein>
    <submittedName>
        <fullName evidence="1">Uncharacterized protein</fullName>
    </submittedName>
</protein>
<proteinExistence type="predicted"/>
<reference evidence="1 2" key="1">
    <citation type="submission" date="2023-04" db="EMBL/GenBank/DDBJ databases">
        <title>Antarctic isolates genomes.</title>
        <authorList>
            <person name="Dimov S.G."/>
        </authorList>
    </citation>
    <scope>NUCLEOTIDE SEQUENCE [LARGE SCALE GENOMIC DNA]</scope>
    <source>
        <strain evidence="1 2">AL19</strain>
    </source>
</reference>
<gene>
    <name evidence="1" type="ORF">QK289_01150</name>
</gene>
<comment type="caution">
    <text evidence="1">The sequence shown here is derived from an EMBL/GenBank/DDBJ whole genome shotgun (WGS) entry which is preliminary data.</text>
</comment>
<evidence type="ECO:0000313" key="1">
    <source>
        <dbReference type="EMBL" id="MDI3233594.1"/>
    </source>
</evidence>